<dbReference type="EMBL" id="CP036339">
    <property type="protein sequence ID" value="QDT76088.1"/>
    <property type="molecule type" value="Genomic_DNA"/>
</dbReference>
<evidence type="ECO:0000313" key="2">
    <source>
        <dbReference type="EMBL" id="QDT76088.1"/>
    </source>
</evidence>
<evidence type="ECO:0000313" key="3">
    <source>
        <dbReference type="Proteomes" id="UP000317909"/>
    </source>
</evidence>
<name>A0A517U631_9BACT</name>
<protein>
    <recommendedName>
        <fullName evidence="1">DUF4253 domain-containing protein</fullName>
    </recommendedName>
</protein>
<feature type="domain" description="DUF4253" evidence="1">
    <location>
        <begin position="4"/>
        <end position="133"/>
    </location>
</feature>
<accession>A0A517U631</accession>
<dbReference type="OrthoDB" id="4827574at2"/>
<dbReference type="Pfam" id="PF14062">
    <property type="entry name" value="DUF4253"/>
    <property type="match status" value="1"/>
</dbReference>
<dbReference type="InterPro" id="IPR025349">
    <property type="entry name" value="DUF4253"/>
</dbReference>
<dbReference type="AlphaFoldDB" id="A0A517U631"/>
<proteinExistence type="predicted"/>
<evidence type="ECO:0000259" key="1">
    <source>
        <dbReference type="Pfam" id="PF14062"/>
    </source>
</evidence>
<organism evidence="2 3">
    <name type="scientific">Lacipirellula limnantheis</name>
    <dbReference type="NCBI Taxonomy" id="2528024"/>
    <lineage>
        <taxon>Bacteria</taxon>
        <taxon>Pseudomonadati</taxon>
        <taxon>Planctomycetota</taxon>
        <taxon>Planctomycetia</taxon>
        <taxon>Pirellulales</taxon>
        <taxon>Lacipirellulaceae</taxon>
        <taxon>Lacipirellula</taxon>
    </lineage>
</organism>
<keyword evidence="3" id="KW-1185">Reference proteome</keyword>
<sequence length="133" mass="14998">MDKYQPLRDADTNGANYDLDADQIIAQLQTWDAKYGVTLSDVAHDAVTVTFNAIPVDDVPALAAEIYEFCPDTIDQHFGCFAEMIEMADETGEELPPELLELTTGVDFEDEQYGLELLQRSLAKHRQVALWWD</sequence>
<dbReference type="Proteomes" id="UP000317909">
    <property type="component" value="Chromosome"/>
</dbReference>
<dbReference type="KEGG" id="llh:I41_53330"/>
<reference evidence="2 3" key="1">
    <citation type="submission" date="2019-02" db="EMBL/GenBank/DDBJ databases">
        <title>Deep-cultivation of Planctomycetes and their phenomic and genomic characterization uncovers novel biology.</title>
        <authorList>
            <person name="Wiegand S."/>
            <person name="Jogler M."/>
            <person name="Boedeker C."/>
            <person name="Pinto D."/>
            <person name="Vollmers J."/>
            <person name="Rivas-Marin E."/>
            <person name="Kohn T."/>
            <person name="Peeters S.H."/>
            <person name="Heuer A."/>
            <person name="Rast P."/>
            <person name="Oberbeckmann S."/>
            <person name="Bunk B."/>
            <person name="Jeske O."/>
            <person name="Meyerdierks A."/>
            <person name="Storesund J.E."/>
            <person name="Kallscheuer N."/>
            <person name="Luecker S."/>
            <person name="Lage O.M."/>
            <person name="Pohl T."/>
            <person name="Merkel B.J."/>
            <person name="Hornburger P."/>
            <person name="Mueller R.-W."/>
            <person name="Bruemmer F."/>
            <person name="Labrenz M."/>
            <person name="Spormann A.M."/>
            <person name="Op den Camp H."/>
            <person name="Overmann J."/>
            <person name="Amann R."/>
            <person name="Jetten M.S.M."/>
            <person name="Mascher T."/>
            <person name="Medema M.H."/>
            <person name="Devos D.P."/>
            <person name="Kaster A.-K."/>
            <person name="Ovreas L."/>
            <person name="Rohde M."/>
            <person name="Galperin M.Y."/>
            <person name="Jogler C."/>
        </authorList>
    </citation>
    <scope>NUCLEOTIDE SEQUENCE [LARGE SCALE GENOMIC DNA]</scope>
    <source>
        <strain evidence="2 3">I41</strain>
    </source>
</reference>
<gene>
    <name evidence="2" type="ORF">I41_53330</name>
</gene>
<dbReference type="RefSeq" id="WP_145435839.1">
    <property type="nucleotide sequence ID" value="NZ_CP036339.1"/>
</dbReference>